<comment type="caution">
    <text evidence="1">The sequence shown here is derived from an EMBL/GenBank/DDBJ whole genome shotgun (WGS) entry which is preliminary data.</text>
</comment>
<keyword evidence="2" id="KW-1185">Reference proteome</keyword>
<protein>
    <submittedName>
        <fullName evidence="1">18487_t:CDS:1</fullName>
    </submittedName>
</protein>
<accession>A0A9N9DTF9</accession>
<dbReference type="EMBL" id="CAJVPY010005889">
    <property type="protein sequence ID" value="CAG8652305.1"/>
    <property type="molecule type" value="Genomic_DNA"/>
</dbReference>
<organism evidence="1 2">
    <name type="scientific">Dentiscutata erythropus</name>
    <dbReference type="NCBI Taxonomy" id="1348616"/>
    <lineage>
        <taxon>Eukaryota</taxon>
        <taxon>Fungi</taxon>
        <taxon>Fungi incertae sedis</taxon>
        <taxon>Mucoromycota</taxon>
        <taxon>Glomeromycotina</taxon>
        <taxon>Glomeromycetes</taxon>
        <taxon>Diversisporales</taxon>
        <taxon>Gigasporaceae</taxon>
        <taxon>Dentiscutata</taxon>
    </lineage>
</organism>
<sequence>MQDLRIPNFSIQVTCPERNYHPICYTLPLVLNLKKNTRKRQMLPVLFQLVSVSDSKQE</sequence>
<name>A0A9N9DTF9_9GLOM</name>
<gene>
    <name evidence="1" type="ORF">DERYTH_LOCUS10248</name>
</gene>
<reference evidence="1" key="1">
    <citation type="submission" date="2021-06" db="EMBL/GenBank/DDBJ databases">
        <authorList>
            <person name="Kallberg Y."/>
            <person name="Tangrot J."/>
            <person name="Rosling A."/>
        </authorList>
    </citation>
    <scope>NUCLEOTIDE SEQUENCE</scope>
    <source>
        <strain evidence="1">MA453B</strain>
    </source>
</reference>
<evidence type="ECO:0000313" key="2">
    <source>
        <dbReference type="Proteomes" id="UP000789405"/>
    </source>
</evidence>
<proteinExistence type="predicted"/>
<dbReference type="Proteomes" id="UP000789405">
    <property type="component" value="Unassembled WGS sequence"/>
</dbReference>
<evidence type="ECO:0000313" key="1">
    <source>
        <dbReference type="EMBL" id="CAG8652305.1"/>
    </source>
</evidence>
<dbReference type="AlphaFoldDB" id="A0A9N9DTF9"/>